<keyword evidence="1" id="KW-1133">Transmembrane helix</keyword>
<protein>
    <submittedName>
        <fullName evidence="2">Uncharacterized protein</fullName>
    </submittedName>
</protein>
<name>X1F432_9ZZZZ</name>
<keyword evidence="1" id="KW-0812">Transmembrane</keyword>
<dbReference type="EMBL" id="BART01040231">
    <property type="protein sequence ID" value="GAH27335.1"/>
    <property type="molecule type" value="Genomic_DNA"/>
</dbReference>
<sequence length="100" mass="11659">ALCLNAGISFFSGYQFSYEIPIGYNRQYFPTEVVDSEDYLWDQDELDTLEHEGKEYYINYDDRTRTIVTGITLFALCGGLYLLHQSIIKQLRKDQSQVTI</sequence>
<keyword evidence="1" id="KW-0472">Membrane</keyword>
<evidence type="ECO:0000313" key="2">
    <source>
        <dbReference type="EMBL" id="GAH27335.1"/>
    </source>
</evidence>
<accession>X1F432</accession>
<comment type="caution">
    <text evidence="2">The sequence shown here is derived from an EMBL/GenBank/DDBJ whole genome shotgun (WGS) entry which is preliminary data.</text>
</comment>
<organism evidence="2">
    <name type="scientific">marine sediment metagenome</name>
    <dbReference type="NCBI Taxonomy" id="412755"/>
    <lineage>
        <taxon>unclassified sequences</taxon>
        <taxon>metagenomes</taxon>
        <taxon>ecological metagenomes</taxon>
    </lineage>
</organism>
<dbReference type="AlphaFoldDB" id="X1F432"/>
<feature type="transmembrane region" description="Helical" evidence="1">
    <location>
        <begin position="66"/>
        <end position="83"/>
    </location>
</feature>
<feature type="non-terminal residue" evidence="2">
    <location>
        <position position="1"/>
    </location>
</feature>
<reference evidence="2" key="1">
    <citation type="journal article" date="2014" name="Front. Microbiol.">
        <title>High frequency of phylogenetically diverse reductive dehalogenase-homologous genes in deep subseafloor sedimentary metagenomes.</title>
        <authorList>
            <person name="Kawai M."/>
            <person name="Futagami T."/>
            <person name="Toyoda A."/>
            <person name="Takaki Y."/>
            <person name="Nishi S."/>
            <person name="Hori S."/>
            <person name="Arai W."/>
            <person name="Tsubouchi T."/>
            <person name="Morono Y."/>
            <person name="Uchiyama I."/>
            <person name="Ito T."/>
            <person name="Fujiyama A."/>
            <person name="Inagaki F."/>
            <person name="Takami H."/>
        </authorList>
    </citation>
    <scope>NUCLEOTIDE SEQUENCE</scope>
    <source>
        <strain evidence="2">Expedition CK06-06</strain>
    </source>
</reference>
<evidence type="ECO:0000256" key="1">
    <source>
        <dbReference type="SAM" id="Phobius"/>
    </source>
</evidence>
<proteinExistence type="predicted"/>
<feature type="non-terminal residue" evidence="2">
    <location>
        <position position="100"/>
    </location>
</feature>
<gene>
    <name evidence="2" type="ORF">S01H4_65623</name>
</gene>